<evidence type="ECO:0000256" key="1">
    <source>
        <dbReference type="ARBA" id="ARBA00001968"/>
    </source>
</evidence>
<evidence type="ECO:0000256" key="6">
    <source>
        <dbReference type="ARBA" id="ARBA00022801"/>
    </source>
</evidence>
<dbReference type="GeneTree" id="ENSGT00940000164115"/>
<dbReference type="GO" id="GO:0005634">
    <property type="term" value="C:nucleus"/>
    <property type="evidence" value="ECO:0007669"/>
    <property type="project" value="UniProtKB-SubCell"/>
</dbReference>
<accession>A0A803K9C4</accession>
<protein>
    <submittedName>
        <fullName evidence="10">Harbinger transposase derived 1-like</fullName>
    </submittedName>
</protein>
<sequence length="490" mass="54402">MAGFLSVWPSLLPALRGPVSPLLPALHVPVSPLLPALHVPVSPLLPALHGPVSPLLPALHGLVSPLLPALHGPVSSLLAASPAPQPEILQIKIKEEESDSEDHLHPNERSSATLTDGDDVVVKKRRQWVQPMCYQRFSKGQFHLLYGKLRKNPEKFFAYIRMSISTFDELLKLVHPHLHRMDTNMRQAISPAERLVVTLRFLATGSTFAALHYQFLIGRATIGMIVRETCKTIWNVTKDLVMPEPNTEKWMKIAEGFYEKTDFPNCIGALDGKHIRVTRPPNTVSKSCSKVFFTVLLALVDSSYCFTYIDVGAYGSDGDASGFFKSNLGKMVNEGKLNFPANKPLPGTKGPALPYVIVADEAFGISTNVMRPYPIRNLTGTKRAFNYRLTRARRMVECAFGILANKWRVFHSAIQLNTAFVDDIIKCACVLHNLVLLRDGIVFEDSILDPLPGVPWNVVRGPNSGMSVRDAYAQYFASTQGEVPWQNENF</sequence>
<dbReference type="GO" id="GO:0016787">
    <property type="term" value="F:hydrolase activity"/>
    <property type="evidence" value="ECO:0007669"/>
    <property type="project" value="UniProtKB-KW"/>
</dbReference>
<evidence type="ECO:0000313" key="10">
    <source>
        <dbReference type="Ensembl" id="ENSXETP00000116981"/>
    </source>
</evidence>
<feature type="region of interest" description="Disordered" evidence="8">
    <location>
        <begin position="97"/>
        <end position="116"/>
    </location>
</feature>
<reference evidence="10" key="1">
    <citation type="journal article" date="2010" name="Science">
        <title>The genome of the Western clawed frog Xenopus tropicalis.</title>
        <authorList>
            <person name="Hellsten U."/>
            <person name="Harland R.M."/>
            <person name="Gilchrist M.J."/>
            <person name="Hendrix D."/>
            <person name="Jurka J."/>
            <person name="Kapitonov V."/>
            <person name="Ovcharenko I."/>
            <person name="Putnam N.H."/>
            <person name="Shu S."/>
            <person name="Taher L."/>
            <person name="Blitz I.L."/>
            <person name="Blumberg B."/>
            <person name="Dichmann D.S."/>
            <person name="Dubchak I."/>
            <person name="Amaya E."/>
            <person name="Detter J.C."/>
            <person name="Fletcher R."/>
            <person name="Gerhard D.S."/>
            <person name="Goodstein D."/>
            <person name="Graves T."/>
            <person name="Grigoriev I.V."/>
            <person name="Grimwood J."/>
            <person name="Kawashima T."/>
            <person name="Lindquist E."/>
            <person name="Lucas S.M."/>
            <person name="Mead P.E."/>
            <person name="Mitros T."/>
            <person name="Ogino H."/>
            <person name="Ohta Y."/>
            <person name="Poliakov A.V."/>
            <person name="Pollet N."/>
            <person name="Robert J."/>
            <person name="Salamov A."/>
            <person name="Sater A.K."/>
            <person name="Schmutz J."/>
            <person name="Terry A."/>
            <person name="Vize P.D."/>
            <person name="Warren W.C."/>
            <person name="Wells D."/>
            <person name="Wills A."/>
            <person name="Wilson R.K."/>
            <person name="Zimmerman L.B."/>
            <person name="Zorn A.M."/>
            <person name="Grainger R."/>
            <person name="Grammer T."/>
            <person name="Khokha M.K."/>
            <person name="Richardson P.M."/>
            <person name="Rokhsar D.S."/>
        </authorList>
    </citation>
    <scope>NUCLEOTIDE SEQUENCE [LARGE SCALE GENOMIC DNA]</scope>
    <source>
        <strain evidence="10">Nigerian</strain>
    </source>
</reference>
<evidence type="ECO:0000256" key="8">
    <source>
        <dbReference type="SAM" id="MobiDB-lite"/>
    </source>
</evidence>
<name>A0A803K9C4_XENTR</name>
<keyword evidence="4" id="KW-0540">Nuclease</keyword>
<evidence type="ECO:0000256" key="4">
    <source>
        <dbReference type="ARBA" id="ARBA00022722"/>
    </source>
</evidence>
<keyword evidence="7" id="KW-0539">Nucleus</keyword>
<keyword evidence="6" id="KW-0378">Hydrolase</keyword>
<dbReference type="Bgee" id="ENSXETG00000034208">
    <property type="expression patterns" value="Expressed in neurula embryo and 13 other cell types or tissues"/>
</dbReference>
<evidence type="ECO:0000259" key="9">
    <source>
        <dbReference type="Pfam" id="PF13359"/>
    </source>
</evidence>
<feature type="domain" description="DDE Tnp4" evidence="9">
    <location>
        <begin position="270"/>
        <end position="433"/>
    </location>
</feature>
<evidence type="ECO:0000256" key="7">
    <source>
        <dbReference type="ARBA" id="ARBA00023242"/>
    </source>
</evidence>
<dbReference type="GO" id="GO:0004518">
    <property type="term" value="F:nuclease activity"/>
    <property type="evidence" value="ECO:0007669"/>
    <property type="project" value="UniProtKB-KW"/>
</dbReference>
<evidence type="ECO:0000256" key="5">
    <source>
        <dbReference type="ARBA" id="ARBA00022723"/>
    </source>
</evidence>
<comment type="similarity">
    <text evidence="3">Belongs to the HARBI1 family.</text>
</comment>
<dbReference type="InParanoid" id="A0A803K9C4"/>
<dbReference type="GO" id="GO:0046872">
    <property type="term" value="F:metal ion binding"/>
    <property type="evidence" value="ECO:0007669"/>
    <property type="project" value="UniProtKB-KW"/>
</dbReference>
<dbReference type="PANTHER" id="PTHR22930:SF269">
    <property type="entry name" value="NUCLEASE HARBI1-LIKE PROTEIN"/>
    <property type="match status" value="1"/>
</dbReference>
<dbReference type="Pfam" id="PF13359">
    <property type="entry name" value="DDE_Tnp_4"/>
    <property type="match status" value="1"/>
</dbReference>
<dbReference type="InterPro" id="IPR045249">
    <property type="entry name" value="HARBI1-like"/>
</dbReference>
<dbReference type="AlphaFoldDB" id="A0A803K9C4"/>
<keyword evidence="5" id="KW-0479">Metal-binding</keyword>
<evidence type="ECO:0000256" key="2">
    <source>
        <dbReference type="ARBA" id="ARBA00004123"/>
    </source>
</evidence>
<gene>
    <name evidence="10" type="primary">LOC100487167</name>
</gene>
<comment type="subcellular location">
    <subcellularLocation>
        <location evidence="2">Nucleus</location>
    </subcellularLocation>
</comment>
<dbReference type="InterPro" id="IPR027806">
    <property type="entry name" value="HARBI1_dom"/>
</dbReference>
<comment type="cofactor">
    <cofactor evidence="1">
        <name>a divalent metal cation</name>
        <dbReference type="ChEBI" id="CHEBI:60240"/>
    </cofactor>
</comment>
<evidence type="ECO:0000256" key="3">
    <source>
        <dbReference type="ARBA" id="ARBA00006958"/>
    </source>
</evidence>
<organism evidence="10">
    <name type="scientific">Xenopus tropicalis</name>
    <name type="common">Western clawed frog</name>
    <name type="synonym">Silurana tropicalis</name>
    <dbReference type="NCBI Taxonomy" id="8364"/>
    <lineage>
        <taxon>Eukaryota</taxon>
        <taxon>Metazoa</taxon>
        <taxon>Chordata</taxon>
        <taxon>Craniata</taxon>
        <taxon>Vertebrata</taxon>
        <taxon>Euteleostomi</taxon>
        <taxon>Amphibia</taxon>
        <taxon>Batrachia</taxon>
        <taxon>Anura</taxon>
        <taxon>Pipoidea</taxon>
        <taxon>Pipidae</taxon>
        <taxon>Xenopodinae</taxon>
        <taxon>Xenopus</taxon>
        <taxon>Silurana</taxon>
    </lineage>
</organism>
<proteinExistence type="inferred from homology"/>
<dbReference type="PANTHER" id="PTHR22930">
    <property type="match status" value="1"/>
</dbReference>
<reference evidence="10" key="2">
    <citation type="submission" date="2021-03" db="UniProtKB">
        <authorList>
            <consortium name="Ensembl"/>
        </authorList>
    </citation>
    <scope>IDENTIFICATION</scope>
</reference>
<dbReference type="Ensembl" id="ENSXETT00000119100">
    <property type="protein sequence ID" value="ENSXETP00000116981"/>
    <property type="gene ID" value="ENSXETG00000034208"/>
</dbReference>